<feature type="transmembrane region" description="Helical" evidence="8">
    <location>
        <begin position="159"/>
        <end position="180"/>
    </location>
</feature>
<dbReference type="PANTHER" id="PTHR24221:SF654">
    <property type="entry name" value="ATP-BINDING CASSETTE SUB-FAMILY B MEMBER 6"/>
    <property type="match status" value="1"/>
</dbReference>
<gene>
    <name evidence="11" type="ORF">ACFQMG_01115</name>
</gene>
<feature type="transmembrane region" description="Helical" evidence="8">
    <location>
        <begin position="76"/>
        <end position="94"/>
    </location>
</feature>
<comment type="caution">
    <text evidence="11">The sequence shown here is derived from an EMBL/GenBank/DDBJ whole genome shotgun (WGS) entry which is preliminary data.</text>
</comment>
<evidence type="ECO:0000313" key="11">
    <source>
        <dbReference type="EMBL" id="MFC7178160.1"/>
    </source>
</evidence>
<reference evidence="12" key="1">
    <citation type="journal article" date="2019" name="Int. J. Syst. Evol. Microbiol.">
        <title>The Global Catalogue of Microorganisms (GCM) 10K type strain sequencing project: providing services to taxonomists for standard genome sequencing and annotation.</title>
        <authorList>
            <consortium name="The Broad Institute Genomics Platform"/>
            <consortium name="The Broad Institute Genome Sequencing Center for Infectious Disease"/>
            <person name="Wu L."/>
            <person name="Ma J."/>
        </authorList>
    </citation>
    <scope>NUCLEOTIDE SEQUENCE [LARGE SCALE GENOMIC DNA]</scope>
    <source>
        <strain evidence="12">CGMCC 1.12859</strain>
    </source>
</reference>
<dbReference type="SMART" id="SM00382">
    <property type="entry name" value="AAA"/>
    <property type="match status" value="1"/>
</dbReference>
<feature type="domain" description="ABC transmembrane type-1" evidence="10">
    <location>
        <begin position="42"/>
        <end position="311"/>
    </location>
</feature>
<evidence type="ECO:0000256" key="2">
    <source>
        <dbReference type="ARBA" id="ARBA00022692"/>
    </source>
</evidence>
<feature type="region of interest" description="Disordered" evidence="7">
    <location>
        <begin position="1"/>
        <end position="21"/>
    </location>
</feature>
<dbReference type="PANTHER" id="PTHR24221">
    <property type="entry name" value="ATP-BINDING CASSETTE SUB-FAMILY B"/>
    <property type="match status" value="1"/>
</dbReference>
<dbReference type="CDD" id="cd03228">
    <property type="entry name" value="ABCC_MRP_Like"/>
    <property type="match status" value="1"/>
</dbReference>
<dbReference type="EMBL" id="JBHTAJ010000002">
    <property type="protein sequence ID" value="MFC7178160.1"/>
    <property type="molecule type" value="Genomic_DNA"/>
</dbReference>
<sequence>MPAPDPSAAPAPGPSAAPDDRGAGLRLLRTGLRGSRGPLLRLTLWTLLSAAPALAAGKTLALAVDRGFLAHRPGLAAGWLAAFAAVTLAGAWAARQTYPWLAEIVEPLRDSLLREVVTGTLHRAVGPGGARRGGEAAVVVARMTRQVEAVRDAVAGQLLVVWHFALTAAAVVAGTAALAPAAVPPVALPLLLALGAFAALAPATVRRQRRAFLTEETLAGVCVDTLHALRDLVACGAQGHAEREALAAAAAQGAAARSLARVAALRRLLVALGAHLPLLLVVLDAPSLVRGGMTAGGVVGVLAYVVGTMEPALKLLVQGVGASWLRLAVAAERLAEAAHRPPPAARPGPPVRPADGSARFAGVTFAYGASAERVLDRLDLRIADGEHLAVVGPSGIGKSTLADVLCGITAPDGGQVLLGGVPVGRVDARELARLRVLLPQDAYVFGGPLRDNLRWLAPGATDGTVVDAAHALGADGLLARLGGLDATVDPAALSAGERQQIALVRAYLSPAGLVVLDEATRHLDAAAERCAEAAFRRRHGTVVSITHRAGPARRADRILLLDGTGPRLGTHAELLATAPEYADLVGARDTAPGADG</sequence>
<keyword evidence="12" id="KW-1185">Reference proteome</keyword>
<keyword evidence="4 11" id="KW-0067">ATP-binding</keyword>
<evidence type="ECO:0000259" key="9">
    <source>
        <dbReference type="PROSITE" id="PS50893"/>
    </source>
</evidence>
<evidence type="ECO:0000256" key="5">
    <source>
        <dbReference type="ARBA" id="ARBA00022989"/>
    </source>
</evidence>
<evidence type="ECO:0000313" key="12">
    <source>
        <dbReference type="Proteomes" id="UP001596435"/>
    </source>
</evidence>
<dbReference type="SUPFAM" id="SSF52540">
    <property type="entry name" value="P-loop containing nucleoside triphosphate hydrolases"/>
    <property type="match status" value="1"/>
</dbReference>
<dbReference type="Gene3D" id="3.40.50.300">
    <property type="entry name" value="P-loop containing nucleotide triphosphate hydrolases"/>
    <property type="match status" value="1"/>
</dbReference>
<evidence type="ECO:0000256" key="7">
    <source>
        <dbReference type="SAM" id="MobiDB-lite"/>
    </source>
</evidence>
<organism evidence="11 12">
    <name type="scientific">Kitasatospora paranensis</name>
    <dbReference type="NCBI Taxonomy" id="258053"/>
    <lineage>
        <taxon>Bacteria</taxon>
        <taxon>Bacillati</taxon>
        <taxon>Actinomycetota</taxon>
        <taxon>Actinomycetes</taxon>
        <taxon>Kitasatosporales</taxon>
        <taxon>Streptomycetaceae</taxon>
        <taxon>Kitasatospora</taxon>
    </lineage>
</organism>
<keyword evidence="5 8" id="KW-1133">Transmembrane helix</keyword>
<dbReference type="InterPro" id="IPR039421">
    <property type="entry name" value="Type_1_exporter"/>
</dbReference>
<evidence type="ECO:0000256" key="8">
    <source>
        <dbReference type="SAM" id="Phobius"/>
    </source>
</evidence>
<feature type="transmembrane region" description="Helical" evidence="8">
    <location>
        <begin position="264"/>
        <end position="282"/>
    </location>
</feature>
<dbReference type="InterPro" id="IPR036640">
    <property type="entry name" value="ABC1_TM_sf"/>
</dbReference>
<dbReference type="PROSITE" id="PS50929">
    <property type="entry name" value="ABC_TM1F"/>
    <property type="match status" value="1"/>
</dbReference>
<dbReference type="Gene3D" id="1.20.1560.10">
    <property type="entry name" value="ABC transporter type 1, transmembrane domain"/>
    <property type="match status" value="1"/>
</dbReference>
<protein>
    <submittedName>
        <fullName evidence="11">ABC transporter ATP-binding protein</fullName>
    </submittedName>
</protein>
<proteinExistence type="predicted"/>
<feature type="domain" description="ABC transporter" evidence="9">
    <location>
        <begin position="358"/>
        <end position="587"/>
    </location>
</feature>
<dbReference type="SUPFAM" id="SSF90123">
    <property type="entry name" value="ABC transporter transmembrane region"/>
    <property type="match status" value="1"/>
</dbReference>
<evidence type="ECO:0000256" key="3">
    <source>
        <dbReference type="ARBA" id="ARBA00022741"/>
    </source>
</evidence>
<comment type="subcellular location">
    <subcellularLocation>
        <location evidence="1">Cell membrane</location>
        <topology evidence="1">Multi-pass membrane protein</topology>
    </subcellularLocation>
</comment>
<evidence type="ECO:0000259" key="10">
    <source>
        <dbReference type="PROSITE" id="PS50929"/>
    </source>
</evidence>
<dbReference type="InterPro" id="IPR003593">
    <property type="entry name" value="AAA+_ATPase"/>
</dbReference>
<dbReference type="InterPro" id="IPR003439">
    <property type="entry name" value="ABC_transporter-like_ATP-bd"/>
</dbReference>
<dbReference type="InterPro" id="IPR027417">
    <property type="entry name" value="P-loop_NTPase"/>
</dbReference>
<dbReference type="RefSeq" id="WP_345708987.1">
    <property type="nucleotide sequence ID" value="NZ_BAABKV010000001.1"/>
</dbReference>
<evidence type="ECO:0000256" key="4">
    <source>
        <dbReference type="ARBA" id="ARBA00022840"/>
    </source>
</evidence>
<name>A0ABW2FLQ8_9ACTN</name>
<evidence type="ECO:0000256" key="6">
    <source>
        <dbReference type="ARBA" id="ARBA00023136"/>
    </source>
</evidence>
<evidence type="ECO:0000256" key="1">
    <source>
        <dbReference type="ARBA" id="ARBA00004651"/>
    </source>
</evidence>
<feature type="transmembrane region" description="Helical" evidence="8">
    <location>
        <begin position="186"/>
        <end position="205"/>
    </location>
</feature>
<keyword evidence="3" id="KW-0547">Nucleotide-binding</keyword>
<dbReference type="Proteomes" id="UP001596435">
    <property type="component" value="Unassembled WGS sequence"/>
</dbReference>
<feature type="compositionally biased region" description="Pro residues" evidence="7">
    <location>
        <begin position="1"/>
        <end position="15"/>
    </location>
</feature>
<dbReference type="InterPro" id="IPR011527">
    <property type="entry name" value="ABC1_TM_dom"/>
</dbReference>
<keyword evidence="2 8" id="KW-0812">Transmembrane</keyword>
<dbReference type="GO" id="GO:0005524">
    <property type="term" value="F:ATP binding"/>
    <property type="evidence" value="ECO:0007669"/>
    <property type="project" value="UniProtKB-KW"/>
</dbReference>
<dbReference type="Pfam" id="PF00005">
    <property type="entry name" value="ABC_tran"/>
    <property type="match status" value="1"/>
</dbReference>
<accession>A0ABW2FLQ8</accession>
<dbReference type="PROSITE" id="PS50893">
    <property type="entry name" value="ABC_TRANSPORTER_2"/>
    <property type="match status" value="1"/>
</dbReference>
<keyword evidence="6 8" id="KW-0472">Membrane</keyword>